<reference evidence="10 11" key="1">
    <citation type="journal article" date="2011" name="Science">
        <title>The ecoresponsive genome of Daphnia pulex.</title>
        <authorList>
            <person name="Colbourne J.K."/>
            <person name="Pfrender M.E."/>
            <person name="Gilbert D."/>
            <person name="Thomas W.K."/>
            <person name="Tucker A."/>
            <person name="Oakley T.H."/>
            <person name="Tokishita S."/>
            <person name="Aerts A."/>
            <person name="Arnold G.J."/>
            <person name="Basu M.K."/>
            <person name="Bauer D.J."/>
            <person name="Caceres C.E."/>
            <person name="Carmel L."/>
            <person name="Casola C."/>
            <person name="Choi J.H."/>
            <person name="Detter J.C."/>
            <person name="Dong Q."/>
            <person name="Dusheyko S."/>
            <person name="Eads B.D."/>
            <person name="Frohlich T."/>
            <person name="Geiler-Samerotte K.A."/>
            <person name="Gerlach D."/>
            <person name="Hatcher P."/>
            <person name="Jogdeo S."/>
            <person name="Krijgsveld J."/>
            <person name="Kriventseva E.V."/>
            <person name="Kultz D."/>
            <person name="Laforsch C."/>
            <person name="Lindquist E."/>
            <person name="Lopez J."/>
            <person name="Manak J.R."/>
            <person name="Muller J."/>
            <person name="Pangilinan J."/>
            <person name="Patwardhan R.P."/>
            <person name="Pitluck S."/>
            <person name="Pritham E.J."/>
            <person name="Rechtsteiner A."/>
            <person name="Rho M."/>
            <person name="Rogozin I.B."/>
            <person name="Sakarya O."/>
            <person name="Salamov A."/>
            <person name="Schaack S."/>
            <person name="Shapiro H."/>
            <person name="Shiga Y."/>
            <person name="Skalitzky C."/>
            <person name="Smith Z."/>
            <person name="Souvorov A."/>
            <person name="Sung W."/>
            <person name="Tang Z."/>
            <person name="Tsuchiya D."/>
            <person name="Tu H."/>
            <person name="Vos H."/>
            <person name="Wang M."/>
            <person name="Wolf Y.I."/>
            <person name="Yamagata H."/>
            <person name="Yamada T."/>
            <person name="Ye Y."/>
            <person name="Shaw J.R."/>
            <person name="Andrews J."/>
            <person name="Crease T.J."/>
            <person name="Tang H."/>
            <person name="Lucas S.M."/>
            <person name="Robertson H.M."/>
            <person name="Bork P."/>
            <person name="Koonin E.V."/>
            <person name="Zdobnov E.M."/>
            <person name="Grigoriev I.V."/>
            <person name="Lynch M."/>
            <person name="Boore J.L."/>
        </authorList>
    </citation>
    <scope>NUCLEOTIDE SEQUENCE [LARGE SCALE GENOMIC DNA]</scope>
</reference>
<dbReference type="PROSITE" id="PS50207">
    <property type="entry name" value="CASPASE_P10"/>
    <property type="match status" value="1"/>
</dbReference>
<dbReference type="InterPro" id="IPR015917">
    <property type="entry name" value="Pept_C14A"/>
</dbReference>
<dbReference type="PRINTS" id="PR00376">
    <property type="entry name" value="IL1BCENZYME"/>
</dbReference>
<dbReference type="GO" id="GO:0043525">
    <property type="term" value="P:positive regulation of neuron apoptotic process"/>
    <property type="evidence" value="ECO:0000318"/>
    <property type="project" value="GO_Central"/>
</dbReference>
<dbReference type="EMBL" id="GL732612">
    <property type="protein sequence ID" value="EFX71181.1"/>
    <property type="molecule type" value="Genomic_DNA"/>
</dbReference>
<protein>
    <recommendedName>
        <fullName evidence="12">Caspase 2</fullName>
    </recommendedName>
</protein>
<dbReference type="SMART" id="SM00115">
    <property type="entry name" value="CASc"/>
    <property type="match status" value="1"/>
</dbReference>
<gene>
    <name evidence="10" type="ORF">DAPPUDRAFT_309162</name>
</gene>
<dbReference type="KEGG" id="dpx:DAPPUDRAFT_309162"/>
<evidence type="ECO:0000256" key="5">
    <source>
        <dbReference type="ARBA" id="ARBA00023145"/>
    </source>
</evidence>
<dbReference type="Pfam" id="PF00656">
    <property type="entry name" value="Peptidase_C14"/>
    <property type="match status" value="1"/>
</dbReference>
<dbReference type="PROSITE" id="PS01122">
    <property type="entry name" value="CASPASE_CYS"/>
    <property type="match status" value="1"/>
</dbReference>
<dbReference type="GO" id="GO:0005737">
    <property type="term" value="C:cytoplasm"/>
    <property type="evidence" value="ECO:0000318"/>
    <property type="project" value="GO_Central"/>
</dbReference>
<evidence type="ECO:0008006" key="12">
    <source>
        <dbReference type="Google" id="ProtNLM"/>
    </source>
</evidence>
<dbReference type="InterPro" id="IPR001309">
    <property type="entry name" value="Pept_C14_p20"/>
</dbReference>
<dbReference type="PANTHER" id="PTHR10454">
    <property type="entry name" value="CASPASE"/>
    <property type="match status" value="1"/>
</dbReference>
<proteinExistence type="inferred from homology"/>
<dbReference type="OMA" id="QISCIAT"/>
<dbReference type="FunFam" id="3.40.50.1460:FF:000048">
    <property type="entry name" value="Uncharacterized protein"/>
    <property type="match status" value="1"/>
</dbReference>
<evidence type="ECO:0000256" key="7">
    <source>
        <dbReference type="SAM" id="MobiDB-lite"/>
    </source>
</evidence>
<evidence type="ECO:0000313" key="11">
    <source>
        <dbReference type="Proteomes" id="UP000000305"/>
    </source>
</evidence>
<keyword evidence="4" id="KW-0788">Thiol protease</keyword>
<dbReference type="InterPro" id="IPR033139">
    <property type="entry name" value="Caspase_cys_AS"/>
</dbReference>
<comment type="similarity">
    <text evidence="1 6">Belongs to the peptidase C14A family.</text>
</comment>
<evidence type="ECO:0000259" key="9">
    <source>
        <dbReference type="PROSITE" id="PS50208"/>
    </source>
</evidence>
<dbReference type="GO" id="GO:0004197">
    <property type="term" value="F:cysteine-type endopeptidase activity"/>
    <property type="evidence" value="ECO:0000318"/>
    <property type="project" value="GO_Central"/>
</dbReference>
<dbReference type="Proteomes" id="UP000000305">
    <property type="component" value="Unassembled WGS sequence"/>
</dbReference>
<name>E9HAH5_DAPPU</name>
<keyword evidence="2" id="KW-0645">Protease</keyword>
<evidence type="ECO:0000256" key="3">
    <source>
        <dbReference type="ARBA" id="ARBA00022801"/>
    </source>
</evidence>
<feature type="domain" description="Caspase family p10" evidence="8">
    <location>
        <begin position="188"/>
        <end position="273"/>
    </location>
</feature>
<dbReference type="InterPro" id="IPR002138">
    <property type="entry name" value="Pept_C14_p10"/>
</dbReference>
<dbReference type="HOGENOM" id="CLU_036904_2_0_1"/>
<dbReference type="GO" id="GO:0006915">
    <property type="term" value="P:apoptotic process"/>
    <property type="evidence" value="ECO:0000318"/>
    <property type="project" value="GO_Central"/>
</dbReference>
<evidence type="ECO:0000313" key="10">
    <source>
        <dbReference type="EMBL" id="EFX71181.1"/>
    </source>
</evidence>
<dbReference type="SUPFAM" id="SSF52129">
    <property type="entry name" value="Caspase-like"/>
    <property type="match status" value="1"/>
</dbReference>
<evidence type="ECO:0000256" key="6">
    <source>
        <dbReference type="RuleBase" id="RU003971"/>
    </source>
</evidence>
<feature type="domain" description="Caspase family p20" evidence="9">
    <location>
        <begin position="44"/>
        <end position="168"/>
    </location>
</feature>
<dbReference type="PANTHER" id="PTHR10454:SF245">
    <property type="entry name" value="CASPASE-RELATED"/>
    <property type="match status" value="1"/>
</dbReference>
<dbReference type="GO" id="GO:0006508">
    <property type="term" value="P:proteolysis"/>
    <property type="evidence" value="ECO:0007669"/>
    <property type="project" value="UniProtKB-KW"/>
</dbReference>
<accession>E9HAH5</accession>
<evidence type="ECO:0000256" key="4">
    <source>
        <dbReference type="ARBA" id="ARBA00022807"/>
    </source>
</evidence>
<dbReference type="AlphaFoldDB" id="E9HAH5"/>
<dbReference type="OrthoDB" id="6116485at2759"/>
<dbReference type="eggNOG" id="KOG3573">
    <property type="taxonomic scope" value="Eukaryota"/>
</dbReference>
<dbReference type="Gene3D" id="3.40.50.1460">
    <property type="match status" value="1"/>
</dbReference>
<dbReference type="InterPro" id="IPR016129">
    <property type="entry name" value="Caspase_his_AS"/>
</dbReference>
<evidence type="ECO:0000259" key="8">
    <source>
        <dbReference type="PROSITE" id="PS50207"/>
    </source>
</evidence>
<dbReference type="CDD" id="cd00032">
    <property type="entry name" value="CASc"/>
    <property type="match status" value="1"/>
</dbReference>
<feature type="region of interest" description="Disordered" evidence="7">
    <location>
        <begin position="1"/>
        <end position="33"/>
    </location>
</feature>
<dbReference type="STRING" id="6669.E9HAH5"/>
<dbReference type="PROSITE" id="PS50208">
    <property type="entry name" value="CASPASE_P20"/>
    <property type="match status" value="1"/>
</dbReference>
<sequence length="277" mass="31326">MDLTDANPVGNQLQTPVQAPRRKTSRAECPVDRDSPVYNMKHRRRGKAYIFNHECFDPSLGLSKRVGSSTDVSNLQIALYGLGFQVFGFNDLGVCDVRKIIQQLANEDHSECDCVMVVLLSHGENGKIYTYDSVYHSDELWFPFTSDKCPSLAGKPKLFFIQACQGSKMDKGTLMQCDSAKERDSVVEEYSIPTLADFMIAYSTVPGYASWRNTENGSWFIQSLCHIFKEYGKYEDLLSMMTMVLLKVATLGKGYAQIPCVTSQLIRRVYFYSKMNV</sequence>
<dbReference type="PhylomeDB" id="E9HAH5"/>
<keyword evidence="11" id="KW-1185">Reference proteome</keyword>
<dbReference type="PROSITE" id="PS01121">
    <property type="entry name" value="CASPASE_HIS"/>
    <property type="match status" value="1"/>
</dbReference>
<evidence type="ECO:0000256" key="2">
    <source>
        <dbReference type="ARBA" id="ARBA00022670"/>
    </source>
</evidence>
<keyword evidence="3" id="KW-0378">Hydrolase</keyword>
<keyword evidence="5" id="KW-0865">Zymogen</keyword>
<dbReference type="InterPro" id="IPR029030">
    <property type="entry name" value="Caspase-like_dom_sf"/>
</dbReference>
<evidence type="ECO:0000256" key="1">
    <source>
        <dbReference type="ARBA" id="ARBA00010134"/>
    </source>
</evidence>
<dbReference type="InterPro" id="IPR011600">
    <property type="entry name" value="Pept_C14_caspase"/>
</dbReference>
<dbReference type="InParanoid" id="E9HAH5"/>
<dbReference type="InterPro" id="IPR002398">
    <property type="entry name" value="Pept_C14"/>
</dbReference>
<organism evidence="10 11">
    <name type="scientific">Daphnia pulex</name>
    <name type="common">Water flea</name>
    <dbReference type="NCBI Taxonomy" id="6669"/>
    <lineage>
        <taxon>Eukaryota</taxon>
        <taxon>Metazoa</taxon>
        <taxon>Ecdysozoa</taxon>
        <taxon>Arthropoda</taxon>
        <taxon>Crustacea</taxon>
        <taxon>Branchiopoda</taxon>
        <taxon>Diplostraca</taxon>
        <taxon>Cladocera</taxon>
        <taxon>Anomopoda</taxon>
        <taxon>Daphniidae</taxon>
        <taxon>Daphnia</taxon>
    </lineage>
</organism>